<evidence type="ECO:0000313" key="15">
    <source>
        <dbReference type="Proteomes" id="UP000037931"/>
    </source>
</evidence>
<evidence type="ECO:0000256" key="2">
    <source>
        <dbReference type="ARBA" id="ARBA00010072"/>
    </source>
</evidence>
<feature type="transmembrane region" description="Helical" evidence="12">
    <location>
        <begin position="258"/>
        <end position="276"/>
    </location>
</feature>
<dbReference type="AlphaFoldDB" id="A0A0N0E3L5"/>
<evidence type="ECO:0000259" key="13">
    <source>
        <dbReference type="PROSITE" id="PS50928"/>
    </source>
</evidence>
<evidence type="ECO:0000313" key="14">
    <source>
        <dbReference type="EMBL" id="KPA90255.1"/>
    </source>
</evidence>
<evidence type="ECO:0000256" key="6">
    <source>
        <dbReference type="ARBA" id="ARBA00022970"/>
    </source>
</evidence>
<evidence type="ECO:0000256" key="1">
    <source>
        <dbReference type="ARBA" id="ARBA00004429"/>
    </source>
</evidence>
<comment type="caution">
    <text evidence="14">The sequence shown here is derived from an EMBL/GenBank/DDBJ whole genome shotgun (WGS) entry which is preliminary data.</text>
</comment>
<dbReference type="PATRIC" id="fig|50340.43.peg.686"/>
<name>A0A0N0E3L5_9PSED</name>
<gene>
    <name evidence="14" type="ORF">PF66_03389</name>
</gene>
<keyword evidence="7 12" id="KW-1133">Transmembrane helix</keyword>
<dbReference type="InterPro" id="IPR010065">
    <property type="entry name" value="AA_ABC_transptr_permease_3TM"/>
</dbReference>
<dbReference type="Gene3D" id="1.10.3720.10">
    <property type="entry name" value="MetI-like"/>
    <property type="match status" value="1"/>
</dbReference>
<evidence type="ECO:0000256" key="7">
    <source>
        <dbReference type="ARBA" id="ARBA00022989"/>
    </source>
</evidence>
<dbReference type="RefSeq" id="WP_054059508.1">
    <property type="nucleotide sequence ID" value="NZ_JAQMZR010000008.1"/>
</dbReference>
<dbReference type="SUPFAM" id="SSF161098">
    <property type="entry name" value="MetI-like"/>
    <property type="match status" value="1"/>
</dbReference>
<dbReference type="GO" id="GO:0043190">
    <property type="term" value="C:ATP-binding cassette (ABC) transporter complex"/>
    <property type="evidence" value="ECO:0007669"/>
    <property type="project" value="InterPro"/>
</dbReference>
<dbReference type="STRING" id="50340.PF66_03389"/>
<dbReference type="InterPro" id="IPR000515">
    <property type="entry name" value="MetI-like"/>
</dbReference>
<dbReference type="InterPro" id="IPR035906">
    <property type="entry name" value="MetI-like_sf"/>
</dbReference>
<accession>A0A0N0E3L5</accession>
<comment type="function">
    <text evidence="9">Part of the ABC transporter complex GltIJKL involved in glutamate and aspartate uptake. Probably responsible for the translocation of the substrate across the membrane.</text>
</comment>
<evidence type="ECO:0000256" key="3">
    <source>
        <dbReference type="ARBA" id="ARBA00022448"/>
    </source>
</evidence>
<keyword evidence="5 12" id="KW-0812">Transmembrane</keyword>
<keyword evidence="6" id="KW-0029">Amino-acid transport</keyword>
<reference evidence="14 15" key="1">
    <citation type="journal article" date="2015" name="PLoS ONE">
        <title>Rice-Infecting Pseudomonas Genomes Are Highly Accessorized and Harbor Multiple Putative Virulence Mechanisms to Cause Sheath Brown Rot.</title>
        <authorList>
            <person name="Quibod I.L."/>
            <person name="Grande G."/>
            <person name="Oreiro E.G."/>
            <person name="Borja F.N."/>
            <person name="Dossa G.S."/>
            <person name="Mauleon R."/>
            <person name="Cruz C.V."/>
            <person name="Oliva R."/>
        </authorList>
    </citation>
    <scope>NUCLEOTIDE SEQUENCE [LARGE SCALE GENOMIC DNA]</scope>
    <source>
        <strain evidence="14 15">IRRI 6609</strain>
    </source>
</reference>
<proteinExistence type="inferred from homology"/>
<comment type="subcellular location">
    <subcellularLocation>
        <location evidence="1">Cell inner membrane</location>
        <topology evidence="1">Multi-pass membrane protein</topology>
    </subcellularLocation>
    <subcellularLocation>
        <location evidence="12">Cell membrane</location>
        <topology evidence="12">Multi-pass membrane protein</topology>
    </subcellularLocation>
</comment>
<dbReference type="PANTHER" id="PTHR30614">
    <property type="entry name" value="MEMBRANE COMPONENT OF AMINO ACID ABC TRANSPORTER"/>
    <property type="match status" value="1"/>
</dbReference>
<feature type="transmembrane region" description="Helical" evidence="12">
    <location>
        <begin position="32"/>
        <end position="54"/>
    </location>
</feature>
<evidence type="ECO:0000256" key="5">
    <source>
        <dbReference type="ARBA" id="ARBA00022692"/>
    </source>
</evidence>
<evidence type="ECO:0000256" key="4">
    <source>
        <dbReference type="ARBA" id="ARBA00022475"/>
    </source>
</evidence>
<evidence type="ECO:0000256" key="10">
    <source>
        <dbReference type="ARBA" id="ARBA00062718"/>
    </source>
</evidence>
<evidence type="ECO:0000256" key="8">
    <source>
        <dbReference type="ARBA" id="ARBA00023136"/>
    </source>
</evidence>
<sequence length="292" mass="32602">MSQTQADRLLAERKQAENQFDITQYEHVPRRYYGRIFFATLIVIALAGLVRAFANGQIEWSYIGQFFSARSILTGLLNTLVMAVLAMILGIFFGVITAIMRMSSNPILRYVAIAYTWLFRGTPLILQLLLWFNLALIFPTVGIPGLFQVDTVSLMTPFVAALLGLSINQGAYTAEVVRAGLLSVDTGQYEAAKSIGMPRLQALRRIILPQAMRIIIPPVGNEFISMVKATSLASVIQYSELLYNAQNIYYANARVMELLMVAGIWYLLAITLLSFAQSRLERRFARGAGKRS</sequence>
<feature type="transmembrane region" description="Helical" evidence="12">
    <location>
        <begin position="75"/>
        <end position="100"/>
    </location>
</feature>
<dbReference type="NCBIfam" id="TIGR01726">
    <property type="entry name" value="HEQRo_perm_3TM"/>
    <property type="match status" value="1"/>
</dbReference>
<dbReference type="PANTHER" id="PTHR30614:SF0">
    <property type="entry name" value="L-CYSTINE TRANSPORT SYSTEM PERMEASE PROTEIN TCYL"/>
    <property type="match status" value="1"/>
</dbReference>
<dbReference type="FunFam" id="1.10.3720.10:FF:000006">
    <property type="entry name" value="Glutamate/aspartate ABC transporter, permease protein GltK"/>
    <property type="match status" value="1"/>
</dbReference>
<keyword evidence="8 12" id="KW-0472">Membrane</keyword>
<dbReference type="PROSITE" id="PS50928">
    <property type="entry name" value="ABC_TM1"/>
    <property type="match status" value="1"/>
</dbReference>
<evidence type="ECO:0000256" key="11">
    <source>
        <dbReference type="ARBA" id="ARBA00073645"/>
    </source>
</evidence>
<evidence type="ECO:0000256" key="9">
    <source>
        <dbReference type="ARBA" id="ARBA00060298"/>
    </source>
</evidence>
<comment type="subunit">
    <text evidence="10">The complex is composed of two ATP-binding proteins (GltL), two transmembrane proteins (GltJ and GltK) and a solute-binding protein (GltI).</text>
</comment>
<dbReference type="GO" id="GO:0022857">
    <property type="term" value="F:transmembrane transporter activity"/>
    <property type="evidence" value="ECO:0007669"/>
    <property type="project" value="InterPro"/>
</dbReference>
<keyword evidence="4" id="KW-1003">Cell membrane</keyword>
<dbReference type="InterPro" id="IPR043429">
    <property type="entry name" value="ArtM/GltK/GlnP/TcyL/YhdX-like"/>
</dbReference>
<keyword evidence="3 12" id="KW-0813">Transport</keyword>
<organism evidence="14 15">
    <name type="scientific">Pseudomonas asplenii</name>
    <dbReference type="NCBI Taxonomy" id="53407"/>
    <lineage>
        <taxon>Bacteria</taxon>
        <taxon>Pseudomonadati</taxon>
        <taxon>Pseudomonadota</taxon>
        <taxon>Gammaproteobacteria</taxon>
        <taxon>Pseudomonadales</taxon>
        <taxon>Pseudomonadaceae</taxon>
        <taxon>Pseudomonas</taxon>
    </lineage>
</organism>
<protein>
    <recommendedName>
        <fullName evidence="11">Glutamate/aspartate import permease protein GltK</fullName>
    </recommendedName>
</protein>
<keyword evidence="15" id="KW-1185">Reference proteome</keyword>
<evidence type="ECO:0000256" key="12">
    <source>
        <dbReference type="RuleBase" id="RU363032"/>
    </source>
</evidence>
<feature type="domain" description="ABC transmembrane type-1" evidence="13">
    <location>
        <begin position="76"/>
        <end position="277"/>
    </location>
</feature>
<dbReference type="EMBL" id="JSYZ01000011">
    <property type="protein sequence ID" value="KPA90255.1"/>
    <property type="molecule type" value="Genomic_DNA"/>
</dbReference>
<comment type="similarity">
    <text evidence="2">Belongs to the binding-protein-dependent transport system permease family. HisMQ subfamily.</text>
</comment>
<dbReference type="OrthoDB" id="9814550at2"/>
<feature type="transmembrane region" description="Helical" evidence="12">
    <location>
        <begin position="154"/>
        <end position="172"/>
    </location>
</feature>
<dbReference type="GO" id="GO:0006865">
    <property type="term" value="P:amino acid transport"/>
    <property type="evidence" value="ECO:0007669"/>
    <property type="project" value="UniProtKB-KW"/>
</dbReference>
<dbReference type="Pfam" id="PF00528">
    <property type="entry name" value="BPD_transp_1"/>
    <property type="match status" value="1"/>
</dbReference>
<dbReference type="Proteomes" id="UP000037931">
    <property type="component" value="Unassembled WGS sequence"/>
</dbReference>
<dbReference type="CDD" id="cd06261">
    <property type="entry name" value="TM_PBP2"/>
    <property type="match status" value="1"/>
</dbReference>